<dbReference type="Proteomes" id="UP000053342">
    <property type="component" value="Unassembled WGS sequence"/>
</dbReference>
<evidence type="ECO:0000256" key="2">
    <source>
        <dbReference type="ARBA" id="ARBA00009199"/>
    </source>
</evidence>
<feature type="binding site" evidence="6">
    <location>
        <position position="208"/>
    </location>
    <ligand>
        <name>substrate</name>
    </ligand>
</feature>
<reference evidence="8 9" key="1">
    <citation type="submission" date="2015-01" db="EMBL/GenBank/DDBJ databases">
        <title>The Genome Sequence of Exophiala oligosperma CBS72588.</title>
        <authorList>
            <consortium name="The Broad Institute Genomics Platform"/>
            <person name="Cuomo C."/>
            <person name="de Hoog S."/>
            <person name="Gorbushina A."/>
            <person name="Stielow B."/>
            <person name="Teixiera M."/>
            <person name="Abouelleil A."/>
            <person name="Chapman S.B."/>
            <person name="Priest M."/>
            <person name="Young S.K."/>
            <person name="Wortman J."/>
            <person name="Nusbaum C."/>
            <person name="Birren B."/>
        </authorList>
    </citation>
    <scope>NUCLEOTIDE SEQUENCE [LARGE SCALE GENOMIC DNA]</scope>
    <source>
        <strain evidence="8 9">CBS 72588</strain>
    </source>
</reference>
<comment type="similarity">
    <text evidence="2">Belongs to the amidase family.</text>
</comment>
<dbReference type="Pfam" id="PF01425">
    <property type="entry name" value="Amidase"/>
    <property type="match status" value="1"/>
</dbReference>
<gene>
    <name evidence="8" type="ORF">PV06_10928</name>
</gene>
<feature type="active site" description="Acyl-ester intermediate" evidence="5">
    <location>
        <position position="232"/>
    </location>
</feature>
<dbReference type="InterPro" id="IPR023631">
    <property type="entry name" value="Amidase_dom"/>
</dbReference>
<dbReference type="PROSITE" id="PS00571">
    <property type="entry name" value="AMIDASES"/>
    <property type="match status" value="1"/>
</dbReference>
<feature type="binding site" evidence="6">
    <location>
        <position position="182"/>
    </location>
    <ligand>
        <name>substrate</name>
    </ligand>
</feature>
<dbReference type="GeneID" id="27363002"/>
<protein>
    <recommendedName>
        <fullName evidence="3">amidase</fullName>
        <ecNumber evidence="3">3.5.1.4</ecNumber>
    </recommendedName>
</protein>
<dbReference type="AlphaFoldDB" id="A0A0D2A900"/>
<dbReference type="GO" id="GO:0004040">
    <property type="term" value="F:amidase activity"/>
    <property type="evidence" value="ECO:0007669"/>
    <property type="project" value="UniProtKB-EC"/>
</dbReference>
<evidence type="ECO:0000256" key="1">
    <source>
        <dbReference type="ARBA" id="ARBA00001311"/>
    </source>
</evidence>
<dbReference type="Gene3D" id="3.90.1300.10">
    <property type="entry name" value="Amidase signature (AS) domain"/>
    <property type="match status" value="1"/>
</dbReference>
<evidence type="ECO:0000256" key="4">
    <source>
        <dbReference type="ARBA" id="ARBA00022801"/>
    </source>
</evidence>
<feature type="domain" description="Amidase" evidence="7">
    <location>
        <begin position="77"/>
        <end position="543"/>
    </location>
</feature>
<dbReference type="OrthoDB" id="6428749at2759"/>
<dbReference type="PANTHER" id="PTHR46072">
    <property type="entry name" value="AMIDASE-RELATED-RELATED"/>
    <property type="match status" value="1"/>
</dbReference>
<dbReference type="InterPro" id="IPR036928">
    <property type="entry name" value="AS_sf"/>
</dbReference>
<dbReference type="InterPro" id="IPR020556">
    <property type="entry name" value="Amidase_CS"/>
</dbReference>
<dbReference type="SUPFAM" id="SSF75304">
    <property type="entry name" value="Amidase signature (AS) enzymes"/>
    <property type="match status" value="1"/>
</dbReference>
<evidence type="ECO:0000313" key="8">
    <source>
        <dbReference type="EMBL" id="KIW36806.1"/>
    </source>
</evidence>
<dbReference type="RefSeq" id="XP_016257022.1">
    <property type="nucleotide sequence ID" value="XM_016412523.1"/>
</dbReference>
<dbReference type="EC" id="3.5.1.4" evidence="3"/>
<feature type="binding site" evidence="6">
    <location>
        <begin position="229"/>
        <end position="232"/>
    </location>
    <ligand>
        <name>substrate</name>
    </ligand>
</feature>
<accession>A0A0D2A900</accession>
<dbReference type="PANTHER" id="PTHR46072:SF11">
    <property type="entry name" value="AMIDASE-RELATED"/>
    <property type="match status" value="1"/>
</dbReference>
<keyword evidence="9" id="KW-1185">Reference proteome</keyword>
<feature type="active site" description="Charge relay system" evidence="5">
    <location>
        <position position="133"/>
    </location>
</feature>
<dbReference type="PIRSF" id="PIRSF001221">
    <property type="entry name" value="Amidase_fungi"/>
    <property type="match status" value="1"/>
</dbReference>
<proteinExistence type="inferred from homology"/>
<dbReference type="STRING" id="215243.A0A0D2A900"/>
<sequence>MATADYKQISAIARKRRAANIAAYYKTPTWNEADLPRNLTEFALKSGYYTDDELAIIQSEADVILDKIKTKAWTALRVTQAFCKASALAQELTNCLTEVLYAEAFERAKYLDDYLARTGRTIGPLHGLPISLKDCFITAPHPSSIGMAAYANEPLQKDTLLVTILRDLGAVFYVKTNVPTAMMMAETNNNIWGECRNALHKGLSPGGSSGGEGALIAFKASPLGVGTDIGGSIRIPAAWSYMYGLKPSFGRYPVYGGKSGIPGQEHILAVNGPMSRSLKSLQIYSEAVLSENVAPWEVDHKLLPIPWRKNVIQPPGRKLRIGIIGIDDGLTTVHPPVERAINMTRAALEKAGHDVFTWSASEDHPAIVKNIQAAFFDLGAAAITDLLKPYDEPFFPSMEGYGIAAAAGEGGIGPTKMRLMNLKRNELQKAYLDRWNATAADGKPRMDAIICACSPWAAPRLGQTQENFYVGWTGFVNYLDFPACTFPVTLADKTLDKPRDKASFNQLSDIDGRIQADYDADFYHGAPVALQVVGKRLEEEKVLEMTQIVADALKAAS</sequence>
<evidence type="ECO:0000256" key="5">
    <source>
        <dbReference type="PIRSR" id="PIRSR001221-1"/>
    </source>
</evidence>
<name>A0A0D2A900_9EURO</name>
<evidence type="ECO:0000256" key="3">
    <source>
        <dbReference type="ARBA" id="ARBA00012922"/>
    </source>
</evidence>
<organism evidence="8 9">
    <name type="scientific">Exophiala oligosperma</name>
    <dbReference type="NCBI Taxonomy" id="215243"/>
    <lineage>
        <taxon>Eukaryota</taxon>
        <taxon>Fungi</taxon>
        <taxon>Dikarya</taxon>
        <taxon>Ascomycota</taxon>
        <taxon>Pezizomycotina</taxon>
        <taxon>Eurotiomycetes</taxon>
        <taxon>Chaetothyriomycetidae</taxon>
        <taxon>Chaetothyriales</taxon>
        <taxon>Herpotrichiellaceae</taxon>
        <taxon>Exophiala</taxon>
    </lineage>
</organism>
<comment type="catalytic activity">
    <reaction evidence="1">
        <text>a monocarboxylic acid amide + H2O = a monocarboxylate + NH4(+)</text>
        <dbReference type="Rhea" id="RHEA:12020"/>
        <dbReference type="ChEBI" id="CHEBI:15377"/>
        <dbReference type="ChEBI" id="CHEBI:28938"/>
        <dbReference type="ChEBI" id="CHEBI:35757"/>
        <dbReference type="ChEBI" id="CHEBI:83628"/>
        <dbReference type="EC" id="3.5.1.4"/>
    </reaction>
</comment>
<dbReference type="VEuPathDB" id="FungiDB:PV06_10928"/>
<dbReference type="EMBL" id="KN847348">
    <property type="protein sequence ID" value="KIW36806.1"/>
    <property type="molecule type" value="Genomic_DNA"/>
</dbReference>
<evidence type="ECO:0000259" key="7">
    <source>
        <dbReference type="Pfam" id="PF01425"/>
    </source>
</evidence>
<evidence type="ECO:0000256" key="6">
    <source>
        <dbReference type="PIRSR" id="PIRSR001221-2"/>
    </source>
</evidence>
<feature type="active site" description="Charge relay system" evidence="5">
    <location>
        <position position="208"/>
    </location>
</feature>
<keyword evidence="4" id="KW-0378">Hydrolase</keyword>
<dbReference type="HOGENOM" id="CLU_009600_9_2_1"/>
<evidence type="ECO:0000313" key="9">
    <source>
        <dbReference type="Proteomes" id="UP000053342"/>
    </source>
</evidence>